<dbReference type="PROSITE" id="PS51257">
    <property type="entry name" value="PROKAR_LIPOPROTEIN"/>
    <property type="match status" value="1"/>
</dbReference>
<feature type="domain" description="DUF3823" evidence="3">
    <location>
        <begin position="121"/>
        <end position="225"/>
    </location>
</feature>
<sequence>MKKLKFIFTLLVATAIFASCDWDNYDEPESFLKGTIVYNGEPINVSYNDVNFQLWEPGWELSYPINVVIDQDGTYSALLFNGSYKLVFPDGQGPFRTVGADTLDVNLNGDQNMDIEVEPYYMIRNAQFSAAGGNVTATFQAEKIITDADARDIERVNLYVNKSQFVDFRTNIASTEIGGGDIADANSISMSVAVPEITPTQNYVYARVGLKVAGREDMIFSSVQRIDL</sequence>
<evidence type="ECO:0008006" key="8">
    <source>
        <dbReference type="Google" id="ProtNLM"/>
    </source>
</evidence>
<dbReference type="InterPro" id="IPR041186">
    <property type="entry name" value="DUF3823_C"/>
</dbReference>
<evidence type="ECO:0000259" key="3">
    <source>
        <dbReference type="Pfam" id="PF18003"/>
    </source>
</evidence>
<dbReference type="AlphaFoldDB" id="X5DIB9"/>
<dbReference type="Proteomes" id="UP000023772">
    <property type="component" value="Chromosome"/>
</dbReference>
<gene>
    <name evidence="4" type="ORF">FH5T_13215</name>
    <name evidence="5" type="ORF">SAMN05444285_11933</name>
</gene>
<dbReference type="eggNOG" id="ENOG502ZHV4">
    <property type="taxonomic scope" value="Bacteria"/>
</dbReference>
<dbReference type="KEGG" id="dori:FH5T_13215"/>
<name>X5DIB9_9BACT</name>
<protein>
    <recommendedName>
        <fullName evidence="8">DUF3823 domain-containing protein</fullName>
    </recommendedName>
</protein>
<keyword evidence="6" id="KW-1185">Reference proteome</keyword>
<feature type="domain" description="DUF3823" evidence="2">
    <location>
        <begin position="31"/>
        <end position="117"/>
    </location>
</feature>
<keyword evidence="1" id="KW-0732">Signal</keyword>
<reference evidence="5 7" key="2">
    <citation type="submission" date="2016-10" db="EMBL/GenBank/DDBJ databases">
        <authorList>
            <person name="de Groot N.N."/>
        </authorList>
    </citation>
    <scope>NUCLEOTIDE SEQUENCE [LARGE SCALE GENOMIC DNA]</scope>
    <source>
        <strain evidence="5 7">DSM 25947</strain>
    </source>
</reference>
<dbReference type="OrthoDB" id="1433240at2"/>
<accession>X5DIB9</accession>
<dbReference type="RefSeq" id="WP_038559242.1">
    <property type="nucleotide sequence ID" value="NZ_FOHT01000019.1"/>
</dbReference>
<evidence type="ECO:0000313" key="6">
    <source>
        <dbReference type="Proteomes" id="UP000023772"/>
    </source>
</evidence>
<dbReference type="Pfam" id="PF18003">
    <property type="entry name" value="DUF3823_C"/>
    <property type="match status" value="1"/>
</dbReference>
<feature type="signal peptide" evidence="1">
    <location>
        <begin position="1"/>
        <end position="18"/>
    </location>
</feature>
<dbReference type="Gene3D" id="2.60.40.2060">
    <property type="match status" value="1"/>
</dbReference>
<dbReference type="EMBL" id="CP007451">
    <property type="protein sequence ID" value="AHW60252.1"/>
    <property type="molecule type" value="Genomic_DNA"/>
</dbReference>
<dbReference type="STRING" id="1168034.FH5T_13215"/>
<organism evidence="5 7">
    <name type="scientific">Draconibacterium orientale</name>
    <dbReference type="NCBI Taxonomy" id="1168034"/>
    <lineage>
        <taxon>Bacteria</taxon>
        <taxon>Pseudomonadati</taxon>
        <taxon>Bacteroidota</taxon>
        <taxon>Bacteroidia</taxon>
        <taxon>Marinilabiliales</taxon>
        <taxon>Prolixibacteraceae</taxon>
        <taxon>Draconibacterium</taxon>
    </lineage>
</organism>
<dbReference type="Proteomes" id="UP000181981">
    <property type="component" value="Unassembled WGS sequence"/>
</dbReference>
<feature type="chain" id="PRO_5010515079" description="DUF3823 domain-containing protein" evidence="1">
    <location>
        <begin position="19"/>
        <end position="228"/>
    </location>
</feature>
<evidence type="ECO:0000313" key="5">
    <source>
        <dbReference type="EMBL" id="SET66510.1"/>
    </source>
</evidence>
<reference evidence="4 6" key="1">
    <citation type="submission" date="2014-03" db="EMBL/GenBank/DDBJ databases">
        <title>Complete genome sequence of a deeply braunched marine Bacteroidia bacterium Draconibacterium orientale type strain FH5T.</title>
        <authorList>
            <person name="Li X."/>
            <person name="Wang X."/>
            <person name="Xie Z."/>
            <person name="Du Z."/>
            <person name="Chen G."/>
        </authorList>
    </citation>
    <scope>NUCLEOTIDE SEQUENCE [LARGE SCALE GENOMIC DNA]</scope>
    <source>
        <strain evidence="4 6">FH5</strain>
    </source>
</reference>
<dbReference type="Gene3D" id="2.60.40.1120">
    <property type="entry name" value="Carboxypeptidase-like, regulatory domain"/>
    <property type="match status" value="1"/>
</dbReference>
<dbReference type="Pfam" id="PF12866">
    <property type="entry name" value="DUF3823"/>
    <property type="match status" value="1"/>
</dbReference>
<dbReference type="EMBL" id="FOHT01000019">
    <property type="protein sequence ID" value="SET66510.1"/>
    <property type="molecule type" value="Genomic_DNA"/>
</dbReference>
<evidence type="ECO:0000313" key="4">
    <source>
        <dbReference type="EMBL" id="AHW60252.1"/>
    </source>
</evidence>
<evidence type="ECO:0000259" key="2">
    <source>
        <dbReference type="Pfam" id="PF12866"/>
    </source>
</evidence>
<evidence type="ECO:0000313" key="7">
    <source>
        <dbReference type="Proteomes" id="UP000181981"/>
    </source>
</evidence>
<evidence type="ECO:0000256" key="1">
    <source>
        <dbReference type="SAM" id="SignalP"/>
    </source>
</evidence>
<dbReference type="HOGENOM" id="CLU_105795_0_0_10"/>
<proteinExistence type="predicted"/>
<dbReference type="InterPro" id="IPR024278">
    <property type="entry name" value="DUF3823_N"/>
</dbReference>